<evidence type="ECO:0000313" key="3">
    <source>
        <dbReference type="Proteomes" id="UP000288028"/>
    </source>
</evidence>
<dbReference type="RefSeq" id="WP_126791071.1">
    <property type="nucleotide sequence ID" value="NZ_CP060720.1"/>
</dbReference>
<evidence type="ECO:0000313" key="1">
    <source>
        <dbReference type="EMBL" id="MDT2834833.1"/>
    </source>
</evidence>
<name>A0A430B985_9ENTE</name>
<dbReference type="AlphaFoldDB" id="A0A430B985"/>
<keyword evidence="3" id="KW-1185">Reference proteome</keyword>
<reference evidence="2 3" key="1">
    <citation type="submission" date="2017-05" db="EMBL/GenBank/DDBJ databases">
        <title>Vagococcus spp. assemblies.</title>
        <authorList>
            <person name="Gulvik C.A."/>
        </authorList>
    </citation>
    <scope>NUCLEOTIDE SEQUENCE [LARGE SCALE GENOMIC DNA]</scope>
    <source>
        <strain evidence="2 3">SS1714</strain>
    </source>
</reference>
<reference evidence="1" key="2">
    <citation type="submission" date="2023-03" db="EMBL/GenBank/DDBJ databases">
        <authorList>
            <person name="Shen W."/>
            <person name="Cai J."/>
        </authorList>
    </citation>
    <scope>NUCLEOTIDE SEQUENCE</scope>
    <source>
        <strain evidence="1">P96-3</strain>
    </source>
</reference>
<gene>
    <name evidence="2" type="ORF">CBF28_01255</name>
    <name evidence="1" type="ORF">P7H70_12370</name>
</gene>
<evidence type="ECO:0000313" key="2">
    <source>
        <dbReference type="EMBL" id="RSU16843.1"/>
    </source>
</evidence>
<dbReference type="GeneID" id="95579799"/>
<organism evidence="2 3">
    <name type="scientific">Vagococcus carniphilus</name>
    <dbReference type="NCBI Taxonomy" id="218144"/>
    <lineage>
        <taxon>Bacteria</taxon>
        <taxon>Bacillati</taxon>
        <taxon>Bacillota</taxon>
        <taxon>Bacilli</taxon>
        <taxon>Lactobacillales</taxon>
        <taxon>Enterococcaceae</taxon>
        <taxon>Vagococcus</taxon>
    </lineage>
</organism>
<protein>
    <submittedName>
        <fullName evidence="2">DUF2187 domain-containing protein</fullName>
    </submittedName>
</protein>
<proteinExistence type="predicted"/>
<dbReference type="EMBL" id="JARQBZ010000026">
    <property type="protein sequence ID" value="MDT2834833.1"/>
    <property type="molecule type" value="Genomic_DNA"/>
</dbReference>
<sequence>MEINSKVNFDWQGNQFEGIIEKEYENSFLINVTNPNFEITDKYLGRIVISKKTCYPLVSAQ</sequence>
<dbReference type="Proteomes" id="UP000288028">
    <property type="component" value="Unassembled WGS sequence"/>
</dbReference>
<dbReference type="Proteomes" id="UP001268577">
    <property type="component" value="Unassembled WGS sequence"/>
</dbReference>
<dbReference type="EMBL" id="NGKB01000001">
    <property type="protein sequence ID" value="RSU16843.1"/>
    <property type="molecule type" value="Genomic_DNA"/>
</dbReference>
<comment type="caution">
    <text evidence="2">The sequence shown here is derived from an EMBL/GenBank/DDBJ whole genome shotgun (WGS) entry which is preliminary data.</text>
</comment>
<accession>A0A430B985</accession>
<dbReference type="OrthoDB" id="2326589at2"/>